<dbReference type="PANTHER" id="PTHR10082:SF60">
    <property type="entry name" value="INTEGRIN BETA-PS"/>
    <property type="match status" value="1"/>
</dbReference>
<dbReference type="Gene3D" id="2.60.40.1510">
    <property type="entry name" value="ntegrin, alpha v. Chain A, domain 3"/>
    <property type="match status" value="1"/>
</dbReference>
<comment type="caution">
    <text evidence="14">The sequence shown here is derived from an EMBL/GenBank/DDBJ whole genome shotgun (WGS) entry which is preliminary data.</text>
</comment>
<dbReference type="AlphaFoldDB" id="A0A212FB72"/>
<evidence type="ECO:0000256" key="4">
    <source>
        <dbReference type="ARBA" id="ARBA00022692"/>
    </source>
</evidence>
<organism evidence="14 15">
    <name type="scientific">Danaus plexippus plexippus</name>
    <dbReference type="NCBI Taxonomy" id="278856"/>
    <lineage>
        <taxon>Eukaryota</taxon>
        <taxon>Metazoa</taxon>
        <taxon>Ecdysozoa</taxon>
        <taxon>Arthropoda</taxon>
        <taxon>Hexapoda</taxon>
        <taxon>Insecta</taxon>
        <taxon>Pterygota</taxon>
        <taxon>Neoptera</taxon>
        <taxon>Endopterygota</taxon>
        <taxon>Lepidoptera</taxon>
        <taxon>Glossata</taxon>
        <taxon>Ditrysia</taxon>
        <taxon>Papilionoidea</taxon>
        <taxon>Nymphalidae</taxon>
        <taxon>Danainae</taxon>
        <taxon>Danaini</taxon>
        <taxon>Danaina</taxon>
        <taxon>Danaus</taxon>
        <taxon>Danaus</taxon>
    </lineage>
</organism>
<gene>
    <name evidence="14" type="ORF">KGM_214094A</name>
</gene>
<evidence type="ECO:0000256" key="7">
    <source>
        <dbReference type="ARBA" id="ARBA00023037"/>
    </source>
</evidence>
<comment type="similarity">
    <text evidence="2">Belongs to the integrin beta chain family.</text>
</comment>
<dbReference type="KEGG" id="dpl:KGM_214094A"/>
<dbReference type="STRING" id="278856.A0A212FB72"/>
<dbReference type="InterPro" id="IPR015812">
    <property type="entry name" value="Integrin_bsu"/>
</dbReference>
<keyword evidence="4 11" id="KW-0812">Transmembrane</keyword>
<keyword evidence="12" id="KW-0732">Signal</keyword>
<evidence type="ECO:0000256" key="5">
    <source>
        <dbReference type="ARBA" id="ARBA00022737"/>
    </source>
</evidence>
<protein>
    <submittedName>
        <fullName evidence="14">Integrin beta pat-3</fullName>
    </submittedName>
</protein>
<name>A0A212FB72_DANPL</name>
<evidence type="ECO:0000256" key="10">
    <source>
        <dbReference type="ARBA" id="ARBA00023180"/>
    </source>
</evidence>
<evidence type="ECO:0000313" key="14">
    <source>
        <dbReference type="EMBL" id="OWR50968.1"/>
    </source>
</evidence>
<dbReference type="GO" id="GO:0008305">
    <property type="term" value="C:integrin complex"/>
    <property type="evidence" value="ECO:0007669"/>
    <property type="project" value="TreeGrafter"/>
</dbReference>
<accession>A0A212FB72</accession>
<dbReference type="GO" id="GO:0007160">
    <property type="term" value="P:cell-matrix adhesion"/>
    <property type="evidence" value="ECO:0007669"/>
    <property type="project" value="TreeGrafter"/>
</dbReference>
<feature type="domain" description="Integrin beta epidermal growth factor-like" evidence="13">
    <location>
        <begin position="185"/>
        <end position="213"/>
    </location>
</feature>
<feature type="transmembrane region" description="Helical" evidence="11">
    <location>
        <begin position="368"/>
        <end position="391"/>
    </location>
</feature>
<evidence type="ECO:0000256" key="12">
    <source>
        <dbReference type="SAM" id="SignalP"/>
    </source>
</evidence>
<dbReference type="GO" id="GO:0005178">
    <property type="term" value="F:integrin binding"/>
    <property type="evidence" value="ECO:0007669"/>
    <property type="project" value="TreeGrafter"/>
</dbReference>
<dbReference type="GO" id="GO:0098609">
    <property type="term" value="P:cell-cell adhesion"/>
    <property type="evidence" value="ECO:0007669"/>
    <property type="project" value="TreeGrafter"/>
</dbReference>
<evidence type="ECO:0000256" key="6">
    <source>
        <dbReference type="ARBA" id="ARBA00022989"/>
    </source>
</evidence>
<dbReference type="GO" id="GO:0016477">
    <property type="term" value="P:cell migration"/>
    <property type="evidence" value="ECO:0007669"/>
    <property type="project" value="TreeGrafter"/>
</dbReference>
<keyword evidence="5" id="KW-0677">Repeat</keyword>
<keyword evidence="7 14" id="KW-0401">Integrin</keyword>
<evidence type="ECO:0000256" key="3">
    <source>
        <dbReference type="ARBA" id="ARBA00022536"/>
    </source>
</evidence>
<evidence type="ECO:0000256" key="2">
    <source>
        <dbReference type="ARBA" id="ARBA00007449"/>
    </source>
</evidence>
<evidence type="ECO:0000259" key="13">
    <source>
        <dbReference type="Pfam" id="PF18372"/>
    </source>
</evidence>
<feature type="chain" id="PRO_5012352087" evidence="12">
    <location>
        <begin position="20"/>
        <end position="434"/>
    </location>
</feature>
<dbReference type="GO" id="GO:0033627">
    <property type="term" value="P:cell adhesion mediated by integrin"/>
    <property type="evidence" value="ECO:0007669"/>
    <property type="project" value="TreeGrafter"/>
</dbReference>
<keyword evidence="6 11" id="KW-1133">Transmembrane helix</keyword>
<dbReference type="Gene3D" id="1.20.5.630">
    <property type="entry name" value="Integrin beta subunit, cytoplasmic domain"/>
    <property type="match status" value="1"/>
</dbReference>
<sequence>MASVWFTVTVLVCINQVLASYRDCSNLDNIKNCNECIRCGAHWCNNPHENRRCSLERFDNWCPNHQESLPYLTEISEKGKILNPKYRVQTIHVGQEDEIDIVYQYKAGEPKVNFVANSTQKSNFIISKSTSCASGSCTTTLNTIPETDFCENTGSTNEFFNVKLTVSDVEEEAVLKFHVPCACGCTEKVEKLSPTCNGRGDLSCGVCTCQDKWSGTFCDQPICDEKRGDVPCIDSSRSSVECFGNGVCGRCDKCECFTNRPGSRYFDRNDYCIDICTKTNECDECLIKPHLGKCHECHFPLHKQSYNESLTSAKDEYGRHMWIKCNDTINDCNIEYVVMRDDRGESYFMVTKNCDPKQEGQESAKVNLTVPILLGLVAVLAAASAVGYFVYKSRPPPVPLTDPMYTNIGAEDCTGENPLYKPPTSSFKNPTYGK</sequence>
<feature type="non-terminal residue" evidence="14">
    <location>
        <position position="434"/>
    </location>
</feature>
<dbReference type="InParanoid" id="A0A212FB72"/>
<comment type="subcellular location">
    <subcellularLocation>
        <location evidence="1">Membrane</location>
        <topology evidence="1">Single-pass type I membrane protein</topology>
    </subcellularLocation>
</comment>
<dbReference type="InterPro" id="IPR040622">
    <property type="entry name" value="EGF_integrin_1"/>
</dbReference>
<dbReference type="GO" id="GO:0007229">
    <property type="term" value="P:integrin-mediated signaling pathway"/>
    <property type="evidence" value="ECO:0007669"/>
    <property type="project" value="UniProtKB-KW"/>
</dbReference>
<dbReference type="Pfam" id="PF18372">
    <property type="entry name" value="I-EGF_1"/>
    <property type="match status" value="1"/>
</dbReference>
<dbReference type="GO" id="GO:0009986">
    <property type="term" value="C:cell surface"/>
    <property type="evidence" value="ECO:0007669"/>
    <property type="project" value="TreeGrafter"/>
</dbReference>
<reference evidence="14 15" key="1">
    <citation type="journal article" date="2011" name="Cell">
        <title>The monarch butterfly genome yields insights into long-distance migration.</title>
        <authorList>
            <person name="Zhan S."/>
            <person name="Merlin C."/>
            <person name="Boore J.L."/>
            <person name="Reppert S.M."/>
        </authorList>
    </citation>
    <scope>NUCLEOTIDE SEQUENCE [LARGE SCALE GENOMIC DNA]</scope>
    <source>
        <strain evidence="14">F-2</strain>
    </source>
</reference>
<dbReference type="EMBL" id="AGBW02009374">
    <property type="protein sequence ID" value="OWR50968.1"/>
    <property type="molecule type" value="Genomic_DNA"/>
</dbReference>
<evidence type="ECO:0000256" key="11">
    <source>
        <dbReference type="SAM" id="Phobius"/>
    </source>
</evidence>
<dbReference type="GO" id="GO:0005925">
    <property type="term" value="C:focal adhesion"/>
    <property type="evidence" value="ECO:0007669"/>
    <property type="project" value="TreeGrafter"/>
</dbReference>
<dbReference type="PANTHER" id="PTHR10082">
    <property type="entry name" value="INTEGRIN BETA SUBUNIT"/>
    <property type="match status" value="1"/>
</dbReference>
<keyword evidence="3" id="KW-0245">EGF-like domain</keyword>
<evidence type="ECO:0000313" key="15">
    <source>
        <dbReference type="Proteomes" id="UP000007151"/>
    </source>
</evidence>
<keyword evidence="15" id="KW-1185">Reference proteome</keyword>
<evidence type="ECO:0000256" key="8">
    <source>
        <dbReference type="ARBA" id="ARBA00023136"/>
    </source>
</evidence>
<keyword evidence="10" id="KW-0325">Glycoprotein</keyword>
<proteinExistence type="inferred from homology"/>
<keyword evidence="9" id="KW-1015">Disulfide bond</keyword>
<dbReference type="Proteomes" id="UP000007151">
    <property type="component" value="Unassembled WGS sequence"/>
</dbReference>
<keyword evidence="8 11" id="KW-0472">Membrane</keyword>
<evidence type="ECO:0000256" key="1">
    <source>
        <dbReference type="ARBA" id="ARBA00004479"/>
    </source>
</evidence>
<dbReference type="eggNOG" id="KOG1226">
    <property type="taxonomic scope" value="Eukaryota"/>
</dbReference>
<feature type="signal peptide" evidence="12">
    <location>
        <begin position="1"/>
        <end position="19"/>
    </location>
</feature>
<evidence type="ECO:0000256" key="9">
    <source>
        <dbReference type="ARBA" id="ARBA00023157"/>
    </source>
</evidence>